<evidence type="ECO:0000256" key="9">
    <source>
        <dbReference type="HAMAP-Rule" id="MF_00772"/>
    </source>
</evidence>
<evidence type="ECO:0000259" key="10">
    <source>
        <dbReference type="Pfam" id="PF01035"/>
    </source>
</evidence>
<dbReference type="InterPro" id="IPR008332">
    <property type="entry name" value="MethylG_MeTrfase_N"/>
</dbReference>
<keyword evidence="3 9" id="KW-0963">Cytoplasm</keyword>
<evidence type="ECO:0000256" key="7">
    <source>
        <dbReference type="ARBA" id="ARBA00023204"/>
    </source>
</evidence>
<evidence type="ECO:0000256" key="6">
    <source>
        <dbReference type="ARBA" id="ARBA00022763"/>
    </source>
</evidence>
<comment type="catalytic activity">
    <reaction evidence="8 9">
        <text>a 6-O-methyl-2'-deoxyguanosine in DNA + L-cysteinyl-[protein] = S-methyl-L-cysteinyl-[protein] + a 2'-deoxyguanosine in DNA</text>
        <dbReference type="Rhea" id="RHEA:24000"/>
        <dbReference type="Rhea" id="RHEA-COMP:10131"/>
        <dbReference type="Rhea" id="RHEA-COMP:10132"/>
        <dbReference type="Rhea" id="RHEA-COMP:11367"/>
        <dbReference type="Rhea" id="RHEA-COMP:11368"/>
        <dbReference type="ChEBI" id="CHEBI:29950"/>
        <dbReference type="ChEBI" id="CHEBI:82612"/>
        <dbReference type="ChEBI" id="CHEBI:85445"/>
        <dbReference type="ChEBI" id="CHEBI:85448"/>
        <dbReference type="EC" id="2.1.1.63"/>
    </reaction>
</comment>
<keyword evidence="4 9" id="KW-0489">Methyltransferase</keyword>
<name>A0A2N3PI12_9HELI</name>
<keyword evidence="13" id="KW-1185">Reference proteome</keyword>
<keyword evidence="6 9" id="KW-0227">DNA damage</keyword>
<gene>
    <name evidence="12" type="ORF">BCM31_02900</name>
</gene>
<dbReference type="EC" id="2.1.1.63" evidence="9"/>
<dbReference type="GO" id="GO:0005737">
    <property type="term" value="C:cytoplasm"/>
    <property type="evidence" value="ECO:0007669"/>
    <property type="project" value="UniProtKB-SubCell"/>
</dbReference>
<dbReference type="STRING" id="556267.HWAG_00937"/>
<evidence type="ECO:0000256" key="4">
    <source>
        <dbReference type="ARBA" id="ARBA00022603"/>
    </source>
</evidence>
<dbReference type="PANTHER" id="PTHR10815:SF5">
    <property type="entry name" value="METHYLATED-DNA--PROTEIN-CYSTEINE METHYLTRANSFERASE"/>
    <property type="match status" value="1"/>
</dbReference>
<comment type="function">
    <text evidence="9">Involved in the cellular defense against the biological effects of O6-methylguanine (O6-MeG) and O4-methylthymine (O4-MeT) in DNA. Repairs the methylated nucleobase in DNA by stoichiometrically transferring the methyl group to a cysteine residue in the enzyme. This is a suicide reaction: the enzyme is irreversibly inactivated.</text>
</comment>
<dbReference type="InterPro" id="IPR001497">
    <property type="entry name" value="MethylDNA_cys_MeTrfase_AS"/>
</dbReference>
<dbReference type="EMBL" id="MBPK01000043">
    <property type="protein sequence ID" value="PKT80308.1"/>
    <property type="molecule type" value="Genomic_DNA"/>
</dbReference>
<dbReference type="GeneID" id="97290186"/>
<keyword evidence="7 9" id="KW-0234">DNA repair</keyword>
<keyword evidence="5 9" id="KW-0808">Transferase</keyword>
<protein>
    <recommendedName>
        <fullName evidence="9">Methylated-DNA--protein-cysteine methyltransferase</fullName>
        <ecNumber evidence="9">2.1.1.63</ecNumber>
    </recommendedName>
    <alternativeName>
        <fullName evidence="9">6-O-methylguanine-DNA methyltransferase</fullName>
        <shortName evidence="9">MGMT</shortName>
    </alternativeName>
    <alternativeName>
        <fullName evidence="9">O-6-methylguanine-DNA-alkyltransferase</fullName>
    </alternativeName>
</protein>
<dbReference type="NCBIfam" id="TIGR00589">
    <property type="entry name" value="ogt"/>
    <property type="match status" value="1"/>
</dbReference>
<dbReference type="PROSITE" id="PS00374">
    <property type="entry name" value="MGMT"/>
    <property type="match status" value="1"/>
</dbReference>
<evidence type="ECO:0000256" key="3">
    <source>
        <dbReference type="ARBA" id="ARBA00022490"/>
    </source>
</evidence>
<dbReference type="PANTHER" id="PTHR10815">
    <property type="entry name" value="METHYLATED-DNA--PROTEIN-CYSTEINE METHYLTRANSFERASE"/>
    <property type="match status" value="1"/>
</dbReference>
<evidence type="ECO:0000256" key="1">
    <source>
        <dbReference type="ARBA" id="ARBA00001286"/>
    </source>
</evidence>
<dbReference type="CDD" id="cd06445">
    <property type="entry name" value="ATase"/>
    <property type="match status" value="1"/>
</dbReference>
<comment type="similarity">
    <text evidence="2 9">Belongs to the MGMT family.</text>
</comment>
<dbReference type="RefSeq" id="WP_006802633.1">
    <property type="nucleotide sequence ID" value="NZ_CABKOI010000020.1"/>
</dbReference>
<dbReference type="GO" id="GO:0003908">
    <property type="term" value="F:methylated-DNA-[protein]-cysteine S-methyltransferase activity"/>
    <property type="evidence" value="ECO:0007669"/>
    <property type="project" value="UniProtKB-UniRule"/>
</dbReference>
<dbReference type="InterPro" id="IPR023546">
    <property type="entry name" value="MGMT"/>
</dbReference>
<evidence type="ECO:0000256" key="8">
    <source>
        <dbReference type="ARBA" id="ARBA00049348"/>
    </source>
</evidence>
<dbReference type="InterPro" id="IPR014048">
    <property type="entry name" value="MethylDNA_cys_MeTrfase_DNA-bd"/>
</dbReference>
<evidence type="ECO:0000259" key="11">
    <source>
        <dbReference type="Pfam" id="PF02870"/>
    </source>
</evidence>
<dbReference type="InterPro" id="IPR036217">
    <property type="entry name" value="MethylDNA_cys_MeTrfase_DNAb"/>
</dbReference>
<comment type="caution">
    <text evidence="12">The sequence shown here is derived from an EMBL/GenBank/DDBJ whole genome shotgun (WGS) entry which is preliminary data.</text>
</comment>
<proteinExistence type="inferred from homology"/>
<feature type="domain" description="Methylated-DNA-[protein]-cysteine S-methyltransferase DNA binding" evidence="10">
    <location>
        <begin position="95"/>
        <end position="174"/>
    </location>
</feature>
<comment type="subcellular location">
    <subcellularLocation>
        <location evidence="9">Cytoplasm</location>
    </subcellularLocation>
</comment>
<dbReference type="Gene3D" id="3.30.160.70">
    <property type="entry name" value="Methylated DNA-protein cysteine methyltransferase domain"/>
    <property type="match status" value="1"/>
</dbReference>
<dbReference type="OrthoDB" id="9802228at2"/>
<reference evidence="12 13" key="1">
    <citation type="submission" date="2016-07" db="EMBL/GenBank/DDBJ databases">
        <title>Detection of Helicobacter winghamensis from caecal content of red fox (Vulpes vulpes).</title>
        <authorList>
            <person name="Zanoni R.G."/>
            <person name="Florio D."/>
            <person name="Caffara M."/>
            <person name="Renzi M."/>
            <person name="Parisi A."/>
            <person name="Pasquali F."/>
            <person name="Manfreda G."/>
        </authorList>
    </citation>
    <scope>NUCLEOTIDE SEQUENCE [LARGE SCALE GENOMIC DNA]</scope>
    <source>
        <strain evidence="12 13">295_13</strain>
    </source>
</reference>
<feature type="active site" description="Nucleophile; methyl group acceptor" evidence="9">
    <location>
        <position position="146"/>
    </location>
</feature>
<dbReference type="GO" id="GO:0032259">
    <property type="term" value="P:methylation"/>
    <property type="evidence" value="ECO:0007669"/>
    <property type="project" value="UniProtKB-KW"/>
</dbReference>
<evidence type="ECO:0000256" key="2">
    <source>
        <dbReference type="ARBA" id="ARBA00008711"/>
    </source>
</evidence>
<dbReference type="HAMAP" id="MF_00772">
    <property type="entry name" value="OGT"/>
    <property type="match status" value="1"/>
</dbReference>
<evidence type="ECO:0000313" key="12">
    <source>
        <dbReference type="EMBL" id="PKT80308.1"/>
    </source>
</evidence>
<dbReference type="Pfam" id="PF02870">
    <property type="entry name" value="Methyltransf_1N"/>
    <property type="match status" value="1"/>
</dbReference>
<dbReference type="GO" id="GO:0006307">
    <property type="term" value="P:DNA alkylation repair"/>
    <property type="evidence" value="ECO:0007669"/>
    <property type="project" value="UniProtKB-UniRule"/>
</dbReference>
<sequence>MQYTGIQNSPLGEILVVDDGKAILEVRFLDFTLSPHNKNFSIKTQFKKSAFLQSNLAKESCKQSSLTLTAFSQIEEYFAQKRKVFTLPLNPKGTAFQKSVWEILRTIPYGEILSYGEVAKRLNKPNSARAIGGANHNNPIAIFIPCHRVINANGSINGYASGIQKKIELLKLEGYTPKKGLRKL</sequence>
<dbReference type="Proteomes" id="UP000233350">
    <property type="component" value="Unassembled WGS sequence"/>
</dbReference>
<comment type="catalytic activity">
    <reaction evidence="1 9">
        <text>a 4-O-methyl-thymidine in DNA + L-cysteinyl-[protein] = a thymidine in DNA + S-methyl-L-cysteinyl-[protein]</text>
        <dbReference type="Rhea" id="RHEA:53428"/>
        <dbReference type="Rhea" id="RHEA-COMP:10131"/>
        <dbReference type="Rhea" id="RHEA-COMP:10132"/>
        <dbReference type="Rhea" id="RHEA-COMP:13555"/>
        <dbReference type="Rhea" id="RHEA-COMP:13556"/>
        <dbReference type="ChEBI" id="CHEBI:29950"/>
        <dbReference type="ChEBI" id="CHEBI:82612"/>
        <dbReference type="ChEBI" id="CHEBI:137386"/>
        <dbReference type="ChEBI" id="CHEBI:137387"/>
        <dbReference type="EC" id="2.1.1.63"/>
    </reaction>
</comment>
<dbReference type="Pfam" id="PF01035">
    <property type="entry name" value="DNA_binding_1"/>
    <property type="match status" value="1"/>
</dbReference>
<dbReference type="Gene3D" id="1.10.10.10">
    <property type="entry name" value="Winged helix-like DNA-binding domain superfamily/Winged helix DNA-binding domain"/>
    <property type="match status" value="1"/>
</dbReference>
<comment type="miscellaneous">
    <text evidence="9">This enzyme catalyzes only one turnover and therefore is not strictly catalytic. According to one definition, an enzyme is a biocatalyst that acts repeatedly and over many reaction cycles.</text>
</comment>
<dbReference type="SUPFAM" id="SSF46767">
    <property type="entry name" value="Methylated DNA-protein cysteine methyltransferase, C-terminal domain"/>
    <property type="match status" value="1"/>
</dbReference>
<dbReference type="SUPFAM" id="SSF53155">
    <property type="entry name" value="Methylated DNA-protein cysteine methyltransferase domain"/>
    <property type="match status" value="1"/>
</dbReference>
<dbReference type="InterPro" id="IPR036631">
    <property type="entry name" value="MGMT_N_sf"/>
</dbReference>
<evidence type="ECO:0000313" key="13">
    <source>
        <dbReference type="Proteomes" id="UP000233350"/>
    </source>
</evidence>
<dbReference type="AlphaFoldDB" id="A0A2N3PI12"/>
<dbReference type="FunFam" id="1.10.10.10:FF:000214">
    <property type="entry name" value="Methylated-DNA--protein-cysteine methyltransferase"/>
    <property type="match status" value="1"/>
</dbReference>
<dbReference type="InterPro" id="IPR036388">
    <property type="entry name" value="WH-like_DNA-bd_sf"/>
</dbReference>
<feature type="domain" description="Methylguanine DNA methyltransferase ribonuclease-like" evidence="11">
    <location>
        <begin position="4"/>
        <end position="90"/>
    </location>
</feature>
<organism evidence="12 13">
    <name type="scientific">Helicobacter winghamensis</name>
    <dbReference type="NCBI Taxonomy" id="157268"/>
    <lineage>
        <taxon>Bacteria</taxon>
        <taxon>Pseudomonadati</taxon>
        <taxon>Campylobacterota</taxon>
        <taxon>Epsilonproteobacteria</taxon>
        <taxon>Campylobacterales</taxon>
        <taxon>Helicobacteraceae</taxon>
        <taxon>Helicobacter</taxon>
    </lineage>
</organism>
<evidence type="ECO:0000256" key="5">
    <source>
        <dbReference type="ARBA" id="ARBA00022679"/>
    </source>
</evidence>
<accession>A0A2N3PI12</accession>